<dbReference type="InterPro" id="IPR020103">
    <property type="entry name" value="PsdUridine_synth_cat_dom_sf"/>
</dbReference>
<dbReference type="Proteomes" id="UP000032675">
    <property type="component" value="Unassembled WGS sequence"/>
</dbReference>
<protein>
    <submittedName>
        <fullName evidence="4">Ribosomal 23S RNA pseudouridine synthase RluA</fullName>
    </submittedName>
</protein>
<name>A0A0D6PZ07_KOMEU</name>
<evidence type="ECO:0000256" key="2">
    <source>
        <dbReference type="ARBA" id="ARBA00023235"/>
    </source>
</evidence>
<dbReference type="RefSeq" id="WP_048850296.1">
    <property type="nucleotide sequence ID" value="NZ_BANI01000035.1"/>
</dbReference>
<dbReference type="GO" id="GO:0003723">
    <property type="term" value="F:RNA binding"/>
    <property type="evidence" value="ECO:0007669"/>
    <property type="project" value="InterPro"/>
</dbReference>
<comment type="caution">
    <text evidence="4">The sequence shown here is derived from an EMBL/GenBank/DDBJ whole genome shotgun (WGS) entry which is preliminary data.</text>
</comment>
<dbReference type="Gene3D" id="3.30.2350.10">
    <property type="entry name" value="Pseudouridine synthase"/>
    <property type="match status" value="1"/>
</dbReference>
<proteinExistence type="inferred from homology"/>
<reference evidence="4 5" key="1">
    <citation type="submission" date="2012-11" db="EMBL/GenBank/DDBJ databases">
        <title>Whole genome sequence of Gluconacetobacter europaeus NBRC3261.</title>
        <authorList>
            <person name="Azuma Y."/>
            <person name="Higashiura N."/>
            <person name="Hirakawa H."/>
            <person name="Matsushita K."/>
        </authorList>
    </citation>
    <scope>NUCLEOTIDE SEQUENCE [LARGE SCALE GENOMIC DNA]</scope>
    <source>
        <strain evidence="4 5">NBRC 3261</strain>
    </source>
</reference>
<accession>A0A0D6PZ07</accession>
<dbReference type="PROSITE" id="PS01129">
    <property type="entry name" value="PSI_RLU"/>
    <property type="match status" value="1"/>
</dbReference>
<feature type="domain" description="Pseudouridine synthase RsuA/RluA-like" evidence="3">
    <location>
        <begin position="28"/>
        <end position="181"/>
    </location>
</feature>
<dbReference type="GO" id="GO:0140098">
    <property type="term" value="F:catalytic activity, acting on RNA"/>
    <property type="evidence" value="ECO:0007669"/>
    <property type="project" value="UniProtKB-ARBA"/>
</dbReference>
<dbReference type="AlphaFoldDB" id="A0A0D6PZ07"/>
<dbReference type="Pfam" id="PF00849">
    <property type="entry name" value="PseudoU_synth_2"/>
    <property type="match status" value="1"/>
</dbReference>
<keyword evidence="2" id="KW-0413">Isomerase</keyword>
<dbReference type="GO" id="GO:0009982">
    <property type="term" value="F:pseudouridine synthase activity"/>
    <property type="evidence" value="ECO:0007669"/>
    <property type="project" value="InterPro"/>
</dbReference>
<dbReference type="GO" id="GO:0000455">
    <property type="term" value="P:enzyme-directed rRNA pseudouridine synthesis"/>
    <property type="evidence" value="ECO:0007669"/>
    <property type="project" value="TreeGrafter"/>
</dbReference>
<evidence type="ECO:0000259" key="3">
    <source>
        <dbReference type="Pfam" id="PF00849"/>
    </source>
</evidence>
<sequence length="252" mass="27527">MKPHAMQRGAGQAPVAPPFTVLYRDNRLVVLDKPPGLPVHPGRAGGVSVEDWFPALSRHRNGPWLAHRLDQDTSGCLVIALRKQALVAVQACFAAGQARKTYWAIVQGTPGTAQGVIDTPLARVEQGRQWRMQPVKTGGQPARTRWRVRGTGHDGAGQPITWLELVLETGRTHQARAHCAAIGCPIRGDTRYGARDAGALHLMSRSIHLPLDVPVHATAMPPEHMRRIMDQAGWIVPPDSVEKEVTRCSPTH</sequence>
<dbReference type="CDD" id="cd02869">
    <property type="entry name" value="PseudoU_synth_RluA_like"/>
    <property type="match status" value="1"/>
</dbReference>
<gene>
    <name evidence="4" type="ORF">Geu3261_0035_093</name>
</gene>
<evidence type="ECO:0000256" key="1">
    <source>
        <dbReference type="ARBA" id="ARBA00010876"/>
    </source>
</evidence>
<dbReference type="InterPro" id="IPR050188">
    <property type="entry name" value="RluA_PseudoU_synthase"/>
</dbReference>
<comment type="similarity">
    <text evidence="1">Belongs to the pseudouridine synthase RluA family.</text>
</comment>
<organism evidence="4 5">
    <name type="scientific">Komagataeibacter europaeus NBRC 3261</name>
    <dbReference type="NCBI Taxonomy" id="1234669"/>
    <lineage>
        <taxon>Bacteria</taxon>
        <taxon>Pseudomonadati</taxon>
        <taxon>Pseudomonadota</taxon>
        <taxon>Alphaproteobacteria</taxon>
        <taxon>Acetobacterales</taxon>
        <taxon>Acetobacteraceae</taxon>
        <taxon>Komagataeibacter</taxon>
    </lineage>
</organism>
<evidence type="ECO:0000313" key="5">
    <source>
        <dbReference type="Proteomes" id="UP000032675"/>
    </source>
</evidence>
<dbReference type="InterPro" id="IPR006224">
    <property type="entry name" value="PsdUridine_synth_RluA-like_CS"/>
</dbReference>
<dbReference type="PANTHER" id="PTHR21600:SF44">
    <property type="entry name" value="RIBOSOMAL LARGE SUBUNIT PSEUDOURIDINE SYNTHASE D"/>
    <property type="match status" value="1"/>
</dbReference>
<evidence type="ECO:0000313" key="4">
    <source>
        <dbReference type="EMBL" id="GAN95731.1"/>
    </source>
</evidence>
<dbReference type="SUPFAM" id="SSF55120">
    <property type="entry name" value="Pseudouridine synthase"/>
    <property type="match status" value="1"/>
</dbReference>
<dbReference type="PANTHER" id="PTHR21600">
    <property type="entry name" value="MITOCHONDRIAL RNA PSEUDOURIDINE SYNTHASE"/>
    <property type="match status" value="1"/>
</dbReference>
<dbReference type="InterPro" id="IPR006145">
    <property type="entry name" value="PsdUridine_synth_RsuA/RluA"/>
</dbReference>
<dbReference type="EMBL" id="BANI01000035">
    <property type="protein sequence ID" value="GAN95731.1"/>
    <property type="molecule type" value="Genomic_DNA"/>
</dbReference>